<dbReference type="OrthoDB" id="445677at2759"/>
<organism evidence="5 6">
    <name type="scientific">Brenthis ino</name>
    <name type="common">lesser marbled fritillary</name>
    <dbReference type="NCBI Taxonomy" id="405034"/>
    <lineage>
        <taxon>Eukaryota</taxon>
        <taxon>Metazoa</taxon>
        <taxon>Ecdysozoa</taxon>
        <taxon>Arthropoda</taxon>
        <taxon>Hexapoda</taxon>
        <taxon>Insecta</taxon>
        <taxon>Pterygota</taxon>
        <taxon>Neoptera</taxon>
        <taxon>Endopterygota</taxon>
        <taxon>Lepidoptera</taxon>
        <taxon>Glossata</taxon>
        <taxon>Ditrysia</taxon>
        <taxon>Papilionoidea</taxon>
        <taxon>Nymphalidae</taxon>
        <taxon>Heliconiinae</taxon>
        <taxon>Argynnini</taxon>
        <taxon>Brenthis</taxon>
    </lineage>
</organism>
<gene>
    <name evidence="5" type="ORF">BINO364_LOCUS14925</name>
</gene>
<feature type="non-terminal residue" evidence="5">
    <location>
        <position position="264"/>
    </location>
</feature>
<dbReference type="Proteomes" id="UP000838878">
    <property type="component" value="Chromosome 8"/>
</dbReference>
<proteinExistence type="predicted"/>
<sequence length="264" mass="30386">MSSGSESDEDYVPGEPEKVSEEESADEQTDLQYEKELDHNTKKRKSKLPAKIKKKMKTKNSTNEIVSDETEGKDDELPKLNPEEDKKKEDDLWAKFLEGTDTVLKPKVTESNNTTKSMEKNQTESSNIPINKNIKEKEDDKDREKRIFEFAGETIVVENNVIKEKIKTSDNPATVSKLEGPSRSRGAGLSNVLGQLNKKNKLSTLEKSKLDWDTYKKEEGIEEEIVSHNKGKAGFLDRRDFLERTDVRQYEIERDLRMNKRSNR</sequence>
<dbReference type="EMBL" id="OV170228">
    <property type="protein sequence ID" value="CAH0729877.1"/>
    <property type="molecule type" value="Genomic_DNA"/>
</dbReference>
<feature type="compositionally biased region" description="Basic residues" evidence="3">
    <location>
        <begin position="41"/>
        <end position="58"/>
    </location>
</feature>
<dbReference type="Pfam" id="PF07572">
    <property type="entry name" value="BCNT"/>
    <property type="match status" value="1"/>
</dbReference>
<evidence type="ECO:0000259" key="4">
    <source>
        <dbReference type="PROSITE" id="PS51279"/>
    </source>
</evidence>
<evidence type="ECO:0000313" key="5">
    <source>
        <dbReference type="EMBL" id="CAH0729877.1"/>
    </source>
</evidence>
<feature type="compositionally biased region" description="Basic and acidic residues" evidence="3">
    <location>
        <begin position="133"/>
        <end position="142"/>
    </location>
</feature>
<feature type="region of interest" description="Disordered" evidence="3">
    <location>
        <begin position="1"/>
        <end position="142"/>
    </location>
</feature>
<evidence type="ECO:0000313" key="6">
    <source>
        <dbReference type="Proteomes" id="UP000838878"/>
    </source>
</evidence>
<feature type="region of interest" description="Disordered" evidence="3">
    <location>
        <begin position="171"/>
        <end position="192"/>
    </location>
</feature>
<dbReference type="InterPro" id="IPR027124">
    <property type="entry name" value="Swc5/CFDP1/2"/>
</dbReference>
<dbReference type="PANTHER" id="PTHR48407">
    <property type="entry name" value="CRANIOFACIAL DEVELOPMENT PROTEIN 1"/>
    <property type="match status" value="1"/>
</dbReference>
<accession>A0A8J9V1Z3</accession>
<keyword evidence="6" id="KW-1185">Reference proteome</keyword>
<evidence type="ECO:0000256" key="3">
    <source>
        <dbReference type="SAM" id="MobiDB-lite"/>
    </source>
</evidence>
<dbReference type="InterPro" id="IPR011421">
    <property type="entry name" value="BCNT-C"/>
</dbReference>
<dbReference type="PANTHER" id="PTHR48407:SF1">
    <property type="entry name" value="CRANIOFACIAL DEVELOPMENT PROTEIN 1"/>
    <property type="match status" value="1"/>
</dbReference>
<name>A0A8J9V1Z3_9NEOP</name>
<evidence type="ECO:0000256" key="2">
    <source>
        <dbReference type="ARBA" id="ARBA00030244"/>
    </source>
</evidence>
<feature type="compositionally biased region" description="Acidic residues" evidence="3">
    <location>
        <begin position="1"/>
        <end position="12"/>
    </location>
</feature>
<evidence type="ECO:0000256" key="1">
    <source>
        <dbReference type="ARBA" id="ARBA00019033"/>
    </source>
</evidence>
<feature type="compositionally biased region" description="Basic and acidic residues" evidence="3">
    <location>
        <begin position="75"/>
        <end position="93"/>
    </location>
</feature>
<protein>
    <recommendedName>
        <fullName evidence="1">Craniofacial development protein 1</fullName>
    </recommendedName>
    <alternativeName>
        <fullName evidence="2">Bucentaur</fullName>
    </alternativeName>
</protein>
<feature type="domain" description="BCNT-C" evidence="4">
    <location>
        <begin position="183"/>
        <end position="263"/>
    </location>
</feature>
<dbReference type="AlphaFoldDB" id="A0A8J9V1Z3"/>
<dbReference type="GO" id="GO:0000812">
    <property type="term" value="C:Swr1 complex"/>
    <property type="evidence" value="ECO:0007669"/>
    <property type="project" value="TreeGrafter"/>
</dbReference>
<dbReference type="PROSITE" id="PS51279">
    <property type="entry name" value="BCNT_C"/>
    <property type="match status" value="1"/>
</dbReference>
<reference evidence="5" key="1">
    <citation type="submission" date="2021-12" db="EMBL/GenBank/DDBJ databases">
        <authorList>
            <person name="Martin H S."/>
        </authorList>
    </citation>
    <scope>NUCLEOTIDE SEQUENCE</scope>
</reference>